<feature type="compositionally biased region" description="Polar residues" evidence="1">
    <location>
        <begin position="78"/>
        <end position="88"/>
    </location>
</feature>
<comment type="caution">
    <text evidence="2">The sequence shown here is derived from an EMBL/GenBank/DDBJ whole genome shotgun (WGS) entry which is preliminary data.</text>
</comment>
<protein>
    <submittedName>
        <fullName evidence="2">Uncharacterized protein</fullName>
    </submittedName>
</protein>
<dbReference type="VEuPathDB" id="FungiDB:PC110_g12794"/>
<reference evidence="2" key="1">
    <citation type="submission" date="2021-01" db="EMBL/GenBank/DDBJ databases">
        <title>Phytophthora aleatoria, a newly-described species from Pinus radiata is distinct from Phytophthora cactorum isolates based on comparative genomics.</title>
        <authorList>
            <person name="Mcdougal R."/>
            <person name="Panda P."/>
            <person name="Williams N."/>
            <person name="Studholme D.J."/>
        </authorList>
    </citation>
    <scope>NUCLEOTIDE SEQUENCE</scope>
    <source>
        <strain evidence="2">NZFS 3830</strain>
    </source>
</reference>
<dbReference type="AlphaFoldDB" id="A0A8T1U9K4"/>
<dbReference type="EMBL" id="JAENGZ010000684">
    <property type="protein sequence ID" value="KAG6955329.1"/>
    <property type="molecule type" value="Genomic_DNA"/>
</dbReference>
<gene>
    <name evidence="2" type="ORF">JG687_00011282</name>
</gene>
<evidence type="ECO:0000313" key="3">
    <source>
        <dbReference type="Proteomes" id="UP000688947"/>
    </source>
</evidence>
<feature type="region of interest" description="Disordered" evidence="1">
    <location>
        <begin position="70"/>
        <end position="106"/>
    </location>
</feature>
<dbReference type="Proteomes" id="UP000688947">
    <property type="component" value="Unassembled WGS sequence"/>
</dbReference>
<proteinExistence type="predicted"/>
<name>A0A8T1U9K4_9STRA</name>
<accession>A0A8T1U9K4</accession>
<evidence type="ECO:0000256" key="1">
    <source>
        <dbReference type="SAM" id="MobiDB-lite"/>
    </source>
</evidence>
<sequence>MSDVLLMVASGSTTSRVYDYTRDNSPHHVQIQDVDNLIGMIKKSDNSMTDEDQVAALLVEFNMDAEGNVAGVKDDSRGQSAVLSSGASDRNGDPDMTSDEESGIYGESDANINKYPFRLDPCSQKVEQICVVEAFHHPLYSSTWLTYDVAVLLEKPASHQRAMFSVADGSDSKHGAMATALGGWGMVNKKTFSVSLQTVDVEIIRDDQCAKYGMTPMPCCVAELSVAKMVVLVTPEPPLIANDVIVGIMASGAGGTPDCGELPLLTLAATGWSCHGLPTARRSEGKRSGEDSRRMALALTEHWLAAYNTLDLTERGSVFPSAVETFK</sequence>
<organism evidence="2 3">
    <name type="scientific">Phytophthora cactorum</name>
    <dbReference type="NCBI Taxonomy" id="29920"/>
    <lineage>
        <taxon>Eukaryota</taxon>
        <taxon>Sar</taxon>
        <taxon>Stramenopiles</taxon>
        <taxon>Oomycota</taxon>
        <taxon>Peronosporomycetes</taxon>
        <taxon>Peronosporales</taxon>
        <taxon>Peronosporaceae</taxon>
        <taxon>Phytophthora</taxon>
    </lineage>
</organism>
<evidence type="ECO:0000313" key="2">
    <source>
        <dbReference type="EMBL" id="KAG6955329.1"/>
    </source>
</evidence>
<dbReference type="VEuPathDB" id="FungiDB:PC110_g12793"/>
<dbReference type="OrthoDB" id="10366645at2759"/>